<reference evidence="5" key="1">
    <citation type="journal article" date="2019" name="Int. J. Syst. Evol. Microbiol.">
        <title>The Global Catalogue of Microorganisms (GCM) 10K type strain sequencing project: providing services to taxonomists for standard genome sequencing and annotation.</title>
        <authorList>
            <consortium name="The Broad Institute Genomics Platform"/>
            <consortium name="The Broad Institute Genome Sequencing Center for Infectious Disease"/>
            <person name="Wu L."/>
            <person name="Ma J."/>
        </authorList>
    </citation>
    <scope>NUCLEOTIDE SEQUENCE [LARGE SCALE GENOMIC DNA]</scope>
    <source>
        <strain evidence="5">CGMCC 1.18518</strain>
    </source>
</reference>
<dbReference type="Pfam" id="PF02597">
    <property type="entry name" value="ThiS"/>
    <property type="match status" value="1"/>
</dbReference>
<dbReference type="InterPro" id="IPR012675">
    <property type="entry name" value="Beta-grasp_dom_sf"/>
</dbReference>
<dbReference type="Gene3D" id="3.10.20.30">
    <property type="match status" value="1"/>
</dbReference>
<comment type="caution">
    <text evidence="4">The sequence shown here is derived from an EMBL/GenBank/DDBJ whole genome shotgun (WGS) entry which is preliminary data.</text>
</comment>
<dbReference type="PANTHER" id="PTHR33359:SF1">
    <property type="entry name" value="MOLYBDOPTERIN SYNTHASE SULFUR CARRIER SUBUNIT"/>
    <property type="match status" value="1"/>
</dbReference>
<evidence type="ECO:0000313" key="4">
    <source>
        <dbReference type="EMBL" id="MFC6378486.1"/>
    </source>
</evidence>
<keyword evidence="4" id="KW-0808">Transferase</keyword>
<dbReference type="RefSeq" id="WP_212713908.1">
    <property type="nucleotide sequence ID" value="NZ_BAAAFX010000017.1"/>
</dbReference>
<dbReference type="InterPro" id="IPR016155">
    <property type="entry name" value="Mopterin_synth/thiamin_S_b"/>
</dbReference>
<organism evidence="4 5">
    <name type="scientific">Tatumella terrea</name>
    <dbReference type="NCBI Taxonomy" id="419007"/>
    <lineage>
        <taxon>Bacteria</taxon>
        <taxon>Pseudomonadati</taxon>
        <taxon>Pseudomonadota</taxon>
        <taxon>Gammaproteobacteria</taxon>
        <taxon>Enterobacterales</taxon>
        <taxon>Erwiniaceae</taxon>
        <taxon>Tatumella</taxon>
    </lineage>
</organism>
<name>A0ABW1VXN4_9GAMM</name>
<evidence type="ECO:0000256" key="2">
    <source>
        <dbReference type="ARBA" id="ARBA00024200"/>
    </source>
</evidence>
<dbReference type="EMBL" id="JBHSUB010000010">
    <property type="protein sequence ID" value="MFC6378486.1"/>
    <property type="molecule type" value="Genomic_DNA"/>
</dbReference>
<dbReference type="SUPFAM" id="SSF54285">
    <property type="entry name" value="MoaD/ThiS"/>
    <property type="match status" value="1"/>
</dbReference>
<dbReference type="GO" id="GO:0030366">
    <property type="term" value="F:molybdopterin synthase activity"/>
    <property type="evidence" value="ECO:0007669"/>
    <property type="project" value="UniProtKB-EC"/>
</dbReference>
<keyword evidence="1" id="KW-0547">Nucleotide-binding</keyword>
<dbReference type="InterPro" id="IPR003749">
    <property type="entry name" value="ThiS/MoaD-like"/>
</dbReference>
<dbReference type="InterPro" id="IPR044672">
    <property type="entry name" value="MOCS2A"/>
</dbReference>
<gene>
    <name evidence="4" type="primary">moaD</name>
    <name evidence="4" type="ORF">ACFP9W_10400</name>
</gene>
<sequence length="81" mass="8718">MINVLFFARVRELAGCSDLGVAAGYPDVDALHQHLVARDGRFALALEKEKLLVAVNQTLVPFSHPLNDGDEVAFFPPVTGG</sequence>
<accession>A0ABW1VXN4</accession>
<comment type="similarity">
    <text evidence="2">Belongs to the MoaD family.</text>
</comment>
<evidence type="ECO:0000313" key="5">
    <source>
        <dbReference type="Proteomes" id="UP001596230"/>
    </source>
</evidence>
<protein>
    <recommendedName>
        <fullName evidence="3">Molybdopterin synthase sulfur carrier subunit</fullName>
    </recommendedName>
</protein>
<dbReference type="Proteomes" id="UP001596230">
    <property type="component" value="Unassembled WGS sequence"/>
</dbReference>
<evidence type="ECO:0000256" key="1">
    <source>
        <dbReference type="ARBA" id="ARBA00022741"/>
    </source>
</evidence>
<dbReference type="NCBIfam" id="NF008347">
    <property type="entry name" value="PRK11130.1"/>
    <property type="match status" value="1"/>
</dbReference>
<evidence type="ECO:0000256" key="3">
    <source>
        <dbReference type="ARBA" id="ARBA00024247"/>
    </source>
</evidence>
<proteinExistence type="inferred from homology"/>
<dbReference type="CDD" id="cd00754">
    <property type="entry name" value="Ubl_MoaD"/>
    <property type="match status" value="1"/>
</dbReference>
<dbReference type="NCBIfam" id="TIGR01682">
    <property type="entry name" value="moaD"/>
    <property type="match status" value="1"/>
</dbReference>
<dbReference type="PANTHER" id="PTHR33359">
    <property type="entry name" value="MOLYBDOPTERIN SYNTHASE SULFUR CARRIER SUBUNIT"/>
    <property type="match status" value="1"/>
</dbReference>
<keyword evidence="5" id="KW-1185">Reference proteome</keyword>